<comment type="caution">
    <text evidence="3">The sequence shown here is derived from an EMBL/GenBank/DDBJ whole genome shotgun (WGS) entry which is preliminary data.</text>
</comment>
<evidence type="ECO:0000256" key="2">
    <source>
        <dbReference type="SAM" id="MobiDB-lite"/>
    </source>
</evidence>
<keyword evidence="1" id="KW-0560">Oxidoreductase</keyword>
<evidence type="ECO:0000256" key="1">
    <source>
        <dbReference type="ARBA" id="ARBA00023002"/>
    </source>
</evidence>
<dbReference type="PANTHER" id="PTHR43539">
    <property type="entry name" value="FLAVIN-BINDING MONOOXYGENASE-LIKE PROTEIN (AFU_ORTHOLOGUE AFUA_4G09220)"/>
    <property type="match status" value="1"/>
</dbReference>
<dbReference type="PRINTS" id="PR00411">
    <property type="entry name" value="PNDRDTASEI"/>
</dbReference>
<dbReference type="Gene3D" id="3.50.50.60">
    <property type="entry name" value="FAD/NAD(P)-binding domain"/>
    <property type="match status" value="1"/>
</dbReference>
<dbReference type="Proteomes" id="UP000187151">
    <property type="component" value="Unassembled WGS sequence"/>
</dbReference>
<evidence type="ECO:0000313" key="4">
    <source>
        <dbReference type="Proteomes" id="UP000187151"/>
    </source>
</evidence>
<dbReference type="RefSeq" id="WP_060179496.1">
    <property type="nucleotide sequence ID" value="NZ_MQUR01000024.1"/>
</dbReference>
<dbReference type="PRINTS" id="PR00368">
    <property type="entry name" value="FADPNR"/>
</dbReference>
<proteinExistence type="predicted"/>
<dbReference type="GO" id="GO:0004497">
    <property type="term" value="F:monooxygenase activity"/>
    <property type="evidence" value="ECO:0007669"/>
    <property type="project" value="UniProtKB-KW"/>
</dbReference>
<dbReference type="Pfam" id="PF13738">
    <property type="entry name" value="Pyr_redox_3"/>
    <property type="match status" value="1"/>
</dbReference>
<evidence type="ECO:0000313" key="3">
    <source>
        <dbReference type="EMBL" id="OLZ67971.1"/>
    </source>
</evidence>
<name>A0ABX3G3I7_9ACTN</name>
<reference evidence="3 4" key="1">
    <citation type="submission" date="2016-01" db="EMBL/GenBank/DDBJ databases">
        <title>Streptomyces amritsarensis strain MTCC 11845 genome sequencing and assembly.</title>
        <authorList>
            <person name="Sharma D."/>
            <person name="Nair G.R."/>
            <person name="Kaur G."/>
            <person name="Manhas R.K."/>
            <person name="Mayilraj S."/>
        </authorList>
    </citation>
    <scope>NUCLEOTIDE SEQUENCE [LARGE SCALE GENOMIC DNA]</scope>
    <source>
        <strain evidence="3 4">MTCC 11845</strain>
    </source>
</reference>
<protein>
    <submittedName>
        <fullName evidence="3">Dimethylaniline monooxygenase</fullName>
    </submittedName>
</protein>
<sequence length="437" mass="46187">MDDLVVIGAGPYGLSIAAHAAGAGLGVRVLGRPMASWRDHMPDGMYLKSEPWSSNLSAPDGRHTLAEYCASLGTVAEHGTPLPIGTFSAYGMWFARHAGPQVEEVTVTEVTPQGGGFRVRTAEGPPLLARTVAVAVGVMPFAQHPEALRDLPPAHYSHSSGHRDLSGFAGREVAVLGAGQAALETAALLAEQGARPCLVARRSRLNWNTVPQPLSRPPLRALRDPHSGLGTGWRSWVWSELPWAVRRLPAHTRERIAATALGPAGAWWLRDRFERRVPALLGHRLHRAVAAGERTRLGLTTPAGESVVLDVAHVIAATGFAPDLARLGMLDAGLRAALKTVGNGRAPELGPGFESSWPGLFFAGLLAAPSFGPSMRFVHGAGFTAGRLVRGVRKRLGARGPRPGSPGVARLVRAASPGPGPGAPPGHPKTYLRREPR</sequence>
<dbReference type="SUPFAM" id="SSF51905">
    <property type="entry name" value="FAD/NAD(P)-binding domain"/>
    <property type="match status" value="1"/>
</dbReference>
<feature type="compositionally biased region" description="Pro residues" evidence="2">
    <location>
        <begin position="418"/>
        <end position="427"/>
    </location>
</feature>
<organism evidence="3 4">
    <name type="scientific">Streptomyces amritsarensis</name>
    <dbReference type="NCBI Taxonomy" id="681158"/>
    <lineage>
        <taxon>Bacteria</taxon>
        <taxon>Bacillati</taxon>
        <taxon>Actinomycetota</taxon>
        <taxon>Actinomycetes</taxon>
        <taxon>Kitasatosporales</taxon>
        <taxon>Streptomycetaceae</taxon>
        <taxon>Streptomyces</taxon>
    </lineage>
</organism>
<accession>A0ABX3G3I7</accession>
<dbReference type="EMBL" id="MQUR01000024">
    <property type="protein sequence ID" value="OLZ67971.1"/>
    <property type="molecule type" value="Genomic_DNA"/>
</dbReference>
<dbReference type="PANTHER" id="PTHR43539:SF78">
    <property type="entry name" value="FLAVIN-CONTAINING MONOOXYGENASE"/>
    <property type="match status" value="1"/>
</dbReference>
<keyword evidence="3" id="KW-0503">Monooxygenase</keyword>
<keyword evidence="4" id="KW-1185">Reference proteome</keyword>
<dbReference type="InterPro" id="IPR050982">
    <property type="entry name" value="Auxin_biosynth/cation_transpt"/>
</dbReference>
<dbReference type="InterPro" id="IPR036188">
    <property type="entry name" value="FAD/NAD-bd_sf"/>
</dbReference>
<gene>
    <name evidence="3" type="ORF">AVW11_13300</name>
</gene>
<feature type="region of interest" description="Disordered" evidence="2">
    <location>
        <begin position="396"/>
        <end position="437"/>
    </location>
</feature>